<feature type="transmembrane region" description="Helical" evidence="20">
    <location>
        <begin position="171"/>
        <end position="191"/>
    </location>
</feature>
<feature type="compositionally biased region" description="Basic and acidic residues" evidence="19">
    <location>
        <begin position="9"/>
        <end position="24"/>
    </location>
</feature>
<keyword evidence="8 20" id="KW-0472">Membrane</keyword>
<evidence type="ECO:0000256" key="2">
    <source>
        <dbReference type="ARBA" id="ARBA00009523"/>
    </source>
</evidence>
<evidence type="ECO:0000256" key="4">
    <source>
        <dbReference type="ARBA" id="ARBA00022475"/>
    </source>
</evidence>
<evidence type="ECO:0000256" key="9">
    <source>
        <dbReference type="ARBA" id="ARBA00023157"/>
    </source>
</evidence>
<comment type="caution">
    <text evidence="21">The sequence shown here is derived from an EMBL/GenBank/DDBJ whole genome shotgun (WGS) entry which is preliminary data.</text>
</comment>
<dbReference type="InterPro" id="IPR050598">
    <property type="entry name" value="AminoAcid_Transporter"/>
</dbReference>
<evidence type="ECO:0000256" key="8">
    <source>
        <dbReference type="ARBA" id="ARBA00023136"/>
    </source>
</evidence>
<evidence type="ECO:0000256" key="14">
    <source>
        <dbReference type="ARBA" id="ARBA00052732"/>
    </source>
</evidence>
<keyword evidence="5" id="KW-0597">Phosphoprotein</keyword>
<evidence type="ECO:0000313" key="21">
    <source>
        <dbReference type="EMBL" id="KAK9891435.1"/>
    </source>
</evidence>
<dbReference type="FunFam" id="1.20.1740.10:FF:000015">
    <property type="entry name" value="B(0,+)-type amino acid transporter 1"/>
    <property type="match status" value="1"/>
</dbReference>
<proteinExistence type="inferred from homology"/>
<name>A0AAW1VCQ8_9CUCU</name>
<evidence type="ECO:0000256" key="20">
    <source>
        <dbReference type="SAM" id="Phobius"/>
    </source>
</evidence>
<comment type="catalytic activity">
    <reaction evidence="12">
        <text>L-histidine(out) + L-arginine(in) = L-histidine(in) + L-arginine(out)</text>
        <dbReference type="Rhea" id="RHEA:71063"/>
        <dbReference type="ChEBI" id="CHEBI:32682"/>
        <dbReference type="ChEBI" id="CHEBI:57595"/>
    </reaction>
    <physiologicalReaction direction="left-to-right" evidence="12">
        <dbReference type="Rhea" id="RHEA:71064"/>
    </physiologicalReaction>
</comment>
<evidence type="ECO:0000256" key="13">
    <source>
        <dbReference type="ARBA" id="ARBA00052179"/>
    </source>
</evidence>
<evidence type="ECO:0000256" key="15">
    <source>
        <dbReference type="ARBA" id="ARBA00074336"/>
    </source>
</evidence>
<comment type="catalytic activity">
    <reaction evidence="18">
        <text>L-phenylalanine(out) + L-arginine(in) = L-phenylalanine(in) + L-arginine(out)</text>
        <dbReference type="Rhea" id="RHEA:71067"/>
        <dbReference type="ChEBI" id="CHEBI:32682"/>
        <dbReference type="ChEBI" id="CHEBI:58095"/>
    </reaction>
    <physiologicalReaction direction="left-to-right" evidence="18">
        <dbReference type="Rhea" id="RHEA:71068"/>
    </physiologicalReaction>
</comment>
<keyword evidence="7 20" id="KW-1133">Transmembrane helix</keyword>
<reference evidence="21 22" key="1">
    <citation type="submission" date="2023-03" db="EMBL/GenBank/DDBJ databases">
        <title>Genome insight into feeding habits of ladybird beetles.</title>
        <authorList>
            <person name="Li H.-S."/>
            <person name="Huang Y.-H."/>
            <person name="Pang H."/>
        </authorList>
    </citation>
    <scope>NUCLEOTIDE SEQUENCE [LARGE SCALE GENOMIC DNA]</scope>
    <source>
        <strain evidence="21">SYSU_2023b</strain>
        <tissue evidence="21">Whole body</tissue>
    </source>
</reference>
<keyword evidence="22" id="KW-1185">Reference proteome</keyword>
<dbReference type="Pfam" id="PF13520">
    <property type="entry name" value="AA_permease_2"/>
    <property type="match status" value="1"/>
</dbReference>
<feature type="transmembrane region" description="Helical" evidence="20">
    <location>
        <begin position="197"/>
        <end position="218"/>
    </location>
</feature>
<dbReference type="Proteomes" id="UP001431783">
    <property type="component" value="Unassembled WGS sequence"/>
</dbReference>
<evidence type="ECO:0000256" key="11">
    <source>
        <dbReference type="ARBA" id="ARBA00051814"/>
    </source>
</evidence>
<dbReference type="PANTHER" id="PTHR11785:SF514">
    <property type="entry name" value="B(0,+)-TYPE AMINO ACID TRANSPORTER 1-LIKE PROTEIN"/>
    <property type="match status" value="1"/>
</dbReference>
<comment type="catalytic activity">
    <reaction evidence="14">
        <text>L-leucine(out) + L-arginine(in) = L-leucine(in) + L-arginine(out)</text>
        <dbReference type="Rhea" id="RHEA:71059"/>
        <dbReference type="ChEBI" id="CHEBI:32682"/>
        <dbReference type="ChEBI" id="CHEBI:57427"/>
    </reaction>
    <physiologicalReaction direction="left-to-right" evidence="14">
        <dbReference type="Rhea" id="RHEA:71060"/>
    </physiologicalReaction>
</comment>
<sequence>MQSEVSEPFLEKNGQHEIVSRSAEKKEKKDENVVQLKREMGLFSAVNMILSVMIGSGIFVSPASALQYSGSVGMCIVVWTVCGVVSLLGALAFAELGTVIPRSGAEYAYFFDSFGPLHKFWGNLPAFIYSWMMVFVIRPAEIAVIILTFAEYFCQPLLEALCIKDEQIIKYVGLLALGIITYINVMSVKLYVKVQNIFGAFKIFAGLIVIVGGIFEVAKGNTKNLDQGFEGTSLSPKNIALAFYSGLWAYDGWSAVTVVTEEIKRPEVNIPRSIAISVPIVTFLYVFMNIAYMTVMTTPEMVASKAVAVTFGDRVLGPASFLIPLGVALSTFGCALSIQFGVTRLCYVSAQDGLMLESMSYVHYRRLTPSPAVVLQGVIAFLFIVMGDIVELIEFVSFLIWFFYGLAMVSLLVLRRTMKDVPRPYKVPIIIPVFILLVATFLTLTPIITDPTPKYLFALGFIFVGCLVYTWFIYKKKRPEQFIEKLTYFIQVLFEAVPPENNDAS</sequence>
<keyword evidence="9" id="KW-1015">Disulfide bond</keyword>
<dbReference type="GO" id="GO:0015179">
    <property type="term" value="F:L-amino acid transmembrane transporter activity"/>
    <property type="evidence" value="ECO:0007669"/>
    <property type="project" value="TreeGrafter"/>
</dbReference>
<evidence type="ECO:0000256" key="1">
    <source>
        <dbReference type="ARBA" id="ARBA00004424"/>
    </source>
</evidence>
<keyword evidence="4" id="KW-1003">Cell membrane</keyword>
<evidence type="ECO:0000256" key="12">
    <source>
        <dbReference type="ARBA" id="ARBA00051835"/>
    </source>
</evidence>
<evidence type="ECO:0000256" key="18">
    <source>
        <dbReference type="ARBA" id="ARBA00093193"/>
    </source>
</evidence>
<comment type="catalytic activity">
    <reaction evidence="11">
        <text>L-cystine(out) + L-arginine(in) = L-cystine(in) + L-arginine(out)</text>
        <dbReference type="Rhea" id="RHEA:71075"/>
        <dbReference type="ChEBI" id="CHEBI:32682"/>
        <dbReference type="ChEBI" id="CHEBI:35491"/>
    </reaction>
    <physiologicalReaction direction="left-to-right" evidence="11">
        <dbReference type="Rhea" id="RHEA:71076"/>
    </physiologicalReaction>
</comment>
<evidence type="ECO:0000256" key="16">
    <source>
        <dbReference type="ARBA" id="ARBA00079910"/>
    </source>
</evidence>
<feature type="transmembrane region" description="Helical" evidence="20">
    <location>
        <begin position="72"/>
        <end position="94"/>
    </location>
</feature>
<protein>
    <recommendedName>
        <fullName evidence="15">b(0,+)-type amino acid transporter 1</fullName>
    </recommendedName>
    <alternativeName>
        <fullName evidence="16">Glycoprotein-associated amino acid transporter b0,+AT1</fullName>
    </alternativeName>
    <alternativeName>
        <fullName evidence="17">Solute carrier family 7 member 9</fullName>
    </alternativeName>
</protein>
<feature type="transmembrane region" description="Helical" evidence="20">
    <location>
        <begin position="367"/>
        <end position="386"/>
    </location>
</feature>
<feature type="transmembrane region" description="Helical" evidence="20">
    <location>
        <begin position="392"/>
        <end position="415"/>
    </location>
</feature>
<feature type="transmembrane region" description="Helical" evidence="20">
    <location>
        <begin position="321"/>
        <end position="347"/>
    </location>
</feature>
<evidence type="ECO:0000256" key="6">
    <source>
        <dbReference type="ARBA" id="ARBA00022692"/>
    </source>
</evidence>
<organism evidence="21 22">
    <name type="scientific">Henosepilachna vigintioctopunctata</name>
    <dbReference type="NCBI Taxonomy" id="420089"/>
    <lineage>
        <taxon>Eukaryota</taxon>
        <taxon>Metazoa</taxon>
        <taxon>Ecdysozoa</taxon>
        <taxon>Arthropoda</taxon>
        <taxon>Hexapoda</taxon>
        <taxon>Insecta</taxon>
        <taxon>Pterygota</taxon>
        <taxon>Neoptera</taxon>
        <taxon>Endopterygota</taxon>
        <taxon>Coleoptera</taxon>
        <taxon>Polyphaga</taxon>
        <taxon>Cucujiformia</taxon>
        <taxon>Coccinelloidea</taxon>
        <taxon>Coccinellidae</taxon>
        <taxon>Epilachninae</taxon>
        <taxon>Epilachnini</taxon>
        <taxon>Henosepilachna</taxon>
    </lineage>
</organism>
<evidence type="ECO:0000313" key="22">
    <source>
        <dbReference type="Proteomes" id="UP001431783"/>
    </source>
</evidence>
<dbReference type="Gene3D" id="1.20.1740.10">
    <property type="entry name" value="Amino acid/polyamine transporter I"/>
    <property type="match status" value="1"/>
</dbReference>
<dbReference type="PANTHER" id="PTHR11785">
    <property type="entry name" value="AMINO ACID TRANSPORTER"/>
    <property type="match status" value="1"/>
</dbReference>
<feature type="transmembrane region" description="Helical" evidence="20">
    <location>
        <begin position="455"/>
        <end position="474"/>
    </location>
</feature>
<comment type="catalytic activity">
    <reaction evidence="10">
        <text>L-lysine(out) + L-arginine(in) = L-lysine(in) + L-arginine(out)</text>
        <dbReference type="Rhea" id="RHEA:70827"/>
        <dbReference type="ChEBI" id="CHEBI:32551"/>
        <dbReference type="ChEBI" id="CHEBI:32682"/>
    </reaction>
    <physiologicalReaction direction="left-to-right" evidence="10">
        <dbReference type="Rhea" id="RHEA:70828"/>
    </physiologicalReaction>
</comment>
<dbReference type="InterPro" id="IPR002293">
    <property type="entry name" value="AA/rel_permease1"/>
</dbReference>
<feature type="transmembrane region" description="Helical" evidence="20">
    <location>
        <begin position="274"/>
        <end position="295"/>
    </location>
</feature>
<evidence type="ECO:0000256" key="17">
    <source>
        <dbReference type="ARBA" id="ARBA00083296"/>
    </source>
</evidence>
<dbReference type="AlphaFoldDB" id="A0AAW1VCQ8"/>
<feature type="region of interest" description="Disordered" evidence="19">
    <location>
        <begin position="1"/>
        <end position="24"/>
    </location>
</feature>
<evidence type="ECO:0000256" key="10">
    <source>
        <dbReference type="ARBA" id="ARBA00051323"/>
    </source>
</evidence>
<dbReference type="PIRSF" id="PIRSF006060">
    <property type="entry name" value="AA_transporter"/>
    <property type="match status" value="1"/>
</dbReference>
<accession>A0AAW1VCQ8</accession>
<evidence type="ECO:0000256" key="3">
    <source>
        <dbReference type="ARBA" id="ARBA00022448"/>
    </source>
</evidence>
<feature type="transmembrane region" description="Helical" evidence="20">
    <location>
        <begin position="40"/>
        <end position="60"/>
    </location>
</feature>
<dbReference type="GO" id="GO:0016324">
    <property type="term" value="C:apical plasma membrane"/>
    <property type="evidence" value="ECO:0007669"/>
    <property type="project" value="UniProtKB-SubCell"/>
</dbReference>
<comment type="subcellular location">
    <subcellularLocation>
        <location evidence="1">Apical cell membrane</location>
        <topology evidence="1">Multi-pass membrane protein</topology>
    </subcellularLocation>
</comment>
<keyword evidence="3" id="KW-0813">Transport</keyword>
<keyword evidence="6 20" id="KW-0812">Transmembrane</keyword>
<dbReference type="EMBL" id="JARQZJ010000128">
    <property type="protein sequence ID" value="KAK9891435.1"/>
    <property type="molecule type" value="Genomic_DNA"/>
</dbReference>
<feature type="transmembrane region" description="Helical" evidence="20">
    <location>
        <begin position="427"/>
        <end position="449"/>
    </location>
</feature>
<evidence type="ECO:0000256" key="5">
    <source>
        <dbReference type="ARBA" id="ARBA00022553"/>
    </source>
</evidence>
<gene>
    <name evidence="21" type="ORF">WA026_014672</name>
</gene>
<comment type="similarity">
    <text evidence="2">Belongs to the amino acid-polyamine-organocation (APC) superfamily.</text>
</comment>
<evidence type="ECO:0000256" key="7">
    <source>
        <dbReference type="ARBA" id="ARBA00022989"/>
    </source>
</evidence>
<evidence type="ECO:0000256" key="19">
    <source>
        <dbReference type="SAM" id="MobiDB-lite"/>
    </source>
</evidence>
<comment type="catalytic activity">
    <reaction evidence="13">
        <text>L-cysteine(out) + L-arginine(in) = L-cysteine(in) + L-arginine(out)</text>
        <dbReference type="Rhea" id="RHEA:71071"/>
        <dbReference type="ChEBI" id="CHEBI:32682"/>
        <dbReference type="ChEBI" id="CHEBI:35235"/>
    </reaction>
    <physiologicalReaction direction="left-to-right" evidence="13">
        <dbReference type="Rhea" id="RHEA:71072"/>
    </physiologicalReaction>
</comment>
<feature type="transmembrane region" description="Helical" evidence="20">
    <location>
        <begin position="126"/>
        <end position="150"/>
    </location>
</feature>